<dbReference type="EMBL" id="JAQNDM010000002">
    <property type="protein sequence ID" value="MDC0710549.1"/>
    <property type="molecule type" value="Genomic_DNA"/>
</dbReference>
<dbReference type="InterPro" id="IPR008878">
    <property type="entry name" value="Transposase_IS66_Orf2"/>
</dbReference>
<evidence type="ECO:0000313" key="4">
    <source>
        <dbReference type="Proteomes" id="UP001221838"/>
    </source>
</evidence>
<proteinExistence type="predicted"/>
<accession>A0ABT5DFB6</accession>
<reference evidence="2 4" key="1">
    <citation type="submission" date="2022-11" db="EMBL/GenBank/DDBJ databases">
        <title>Minimal conservation of predation-associated metabolite biosynthetic gene clusters underscores biosynthetic potential of Myxococcota including descriptions for ten novel species: Archangium lansinium sp. nov., Myxococcus landrumus sp. nov., Nannocystis bai.</title>
        <authorList>
            <person name="Ahearne A."/>
            <person name="Stevens C."/>
            <person name="Dowd S."/>
        </authorList>
    </citation>
    <scope>NUCLEOTIDE SEQUENCE [LARGE SCALE GENOMIC DNA]</scope>
    <source>
        <strain evidence="2 4">NCWAL01</strain>
    </source>
</reference>
<dbReference type="PANTHER" id="PTHR36455:SF1">
    <property type="entry name" value="BLR8292 PROTEIN"/>
    <property type="match status" value="1"/>
</dbReference>
<dbReference type="EMBL" id="JAQNDM010000002">
    <property type="protein sequence ID" value="MDC0714228.1"/>
    <property type="molecule type" value="Genomic_DNA"/>
</dbReference>
<dbReference type="Pfam" id="PF05717">
    <property type="entry name" value="TnpB_IS66"/>
    <property type="match status" value="1"/>
</dbReference>
<organism evidence="2 4">
    <name type="scientific">Stigmatella ashevillensis</name>
    <dbReference type="NCBI Taxonomy" id="2995309"/>
    <lineage>
        <taxon>Bacteria</taxon>
        <taxon>Pseudomonadati</taxon>
        <taxon>Myxococcota</taxon>
        <taxon>Myxococcia</taxon>
        <taxon>Myxococcales</taxon>
        <taxon>Cystobacterineae</taxon>
        <taxon>Archangiaceae</taxon>
        <taxon>Stigmatella</taxon>
    </lineage>
</organism>
<dbReference type="RefSeq" id="WP_272140107.1">
    <property type="nucleotide sequence ID" value="NZ_JAQNDM010000002.1"/>
</dbReference>
<dbReference type="NCBIfam" id="NF033819">
    <property type="entry name" value="IS66_TnpB"/>
    <property type="match status" value="1"/>
</dbReference>
<sequence length="122" mass="13633">MLTLPSAVRIVLATEPVDMRKSIDGLMGLVRSSFGEDVYSGHLFVFVSRRGDRVKILTFSRGGFILYYKRLEQGRFRLPQVQAEANSVRLDATQLAMLLDGIDVEEVKRPAAWEPPKHAAAS</sequence>
<comment type="caution">
    <text evidence="2">The sequence shown here is derived from an EMBL/GenBank/DDBJ whole genome shotgun (WGS) entry which is preliminary data.</text>
</comment>
<evidence type="ECO:0000313" key="2">
    <source>
        <dbReference type="EMBL" id="MDC0711017.1"/>
    </source>
</evidence>
<evidence type="ECO:0000313" key="1">
    <source>
        <dbReference type="EMBL" id="MDC0710549.1"/>
    </source>
</evidence>
<dbReference type="EMBL" id="JAQNDM010000002">
    <property type="protein sequence ID" value="MDC0711017.1"/>
    <property type="molecule type" value="Genomic_DNA"/>
</dbReference>
<protein>
    <submittedName>
        <fullName evidence="2">IS66 family insertion sequence element accessory protein TnpB</fullName>
    </submittedName>
</protein>
<keyword evidence="4" id="KW-1185">Reference proteome</keyword>
<gene>
    <name evidence="2" type="primary">tnpB</name>
    <name evidence="1" type="ORF">POL68_18880</name>
    <name evidence="2" type="ORF">POL68_21275</name>
    <name evidence="3" type="ORF">POL68_37550</name>
</gene>
<dbReference type="PANTHER" id="PTHR36455">
    <property type="match status" value="1"/>
</dbReference>
<dbReference type="Proteomes" id="UP001221838">
    <property type="component" value="Unassembled WGS sequence"/>
</dbReference>
<name>A0ABT5DFB6_9BACT</name>
<evidence type="ECO:0000313" key="3">
    <source>
        <dbReference type="EMBL" id="MDC0714228.1"/>
    </source>
</evidence>